<evidence type="ECO:0000313" key="2">
    <source>
        <dbReference type="EMBL" id="KAL0315304.1"/>
    </source>
</evidence>
<dbReference type="EMBL" id="JACGWJ010000025">
    <property type="protein sequence ID" value="KAL0315304.1"/>
    <property type="molecule type" value="Genomic_DNA"/>
</dbReference>
<feature type="compositionally biased region" description="Polar residues" evidence="1">
    <location>
        <begin position="48"/>
        <end position="69"/>
    </location>
</feature>
<sequence length="165" mass="17681">MGHFELSPKVEPLGDSLDDIMFSKCMRARASRGSGGGIPAPHSPMATPASSDSKGKRQTSPVTGVTPGSSFKKARLSSFGTPTSSSRLHSTPLPHPKDMKGIPPKSPHSSLEGLHSRFSLEQEKEESSSLVTTLIRGVVAPGDRHLLAPLPREDLERLTSLYMLK</sequence>
<dbReference type="AlphaFoldDB" id="A0AAW2L8B6"/>
<accession>A0AAW2L8B6</accession>
<name>A0AAW2L8B6_SESRA</name>
<evidence type="ECO:0000256" key="1">
    <source>
        <dbReference type="SAM" id="MobiDB-lite"/>
    </source>
</evidence>
<comment type="caution">
    <text evidence="2">The sequence shown here is derived from an EMBL/GenBank/DDBJ whole genome shotgun (WGS) entry which is preliminary data.</text>
</comment>
<feature type="region of interest" description="Disordered" evidence="1">
    <location>
        <begin position="29"/>
        <end position="127"/>
    </location>
</feature>
<feature type="compositionally biased region" description="Polar residues" evidence="1">
    <location>
        <begin position="78"/>
        <end position="89"/>
    </location>
</feature>
<organism evidence="2">
    <name type="scientific">Sesamum radiatum</name>
    <name type="common">Black benniseed</name>
    <dbReference type="NCBI Taxonomy" id="300843"/>
    <lineage>
        <taxon>Eukaryota</taxon>
        <taxon>Viridiplantae</taxon>
        <taxon>Streptophyta</taxon>
        <taxon>Embryophyta</taxon>
        <taxon>Tracheophyta</taxon>
        <taxon>Spermatophyta</taxon>
        <taxon>Magnoliopsida</taxon>
        <taxon>eudicotyledons</taxon>
        <taxon>Gunneridae</taxon>
        <taxon>Pentapetalae</taxon>
        <taxon>asterids</taxon>
        <taxon>lamiids</taxon>
        <taxon>Lamiales</taxon>
        <taxon>Pedaliaceae</taxon>
        <taxon>Sesamum</taxon>
    </lineage>
</organism>
<gene>
    <name evidence="2" type="ORF">Sradi_5408600</name>
</gene>
<proteinExistence type="predicted"/>
<reference evidence="2" key="1">
    <citation type="submission" date="2020-06" db="EMBL/GenBank/DDBJ databases">
        <authorList>
            <person name="Li T."/>
            <person name="Hu X."/>
            <person name="Zhang T."/>
            <person name="Song X."/>
            <person name="Zhang H."/>
            <person name="Dai N."/>
            <person name="Sheng W."/>
            <person name="Hou X."/>
            <person name="Wei L."/>
        </authorList>
    </citation>
    <scope>NUCLEOTIDE SEQUENCE</scope>
    <source>
        <strain evidence="2">G02</strain>
        <tissue evidence="2">Leaf</tissue>
    </source>
</reference>
<protein>
    <submittedName>
        <fullName evidence="2">Uncharacterized protein</fullName>
    </submittedName>
</protein>
<feature type="compositionally biased region" description="Basic and acidic residues" evidence="1">
    <location>
        <begin position="114"/>
        <end position="127"/>
    </location>
</feature>
<reference evidence="2" key="2">
    <citation type="journal article" date="2024" name="Plant">
        <title>Genomic evolution and insights into agronomic trait innovations of Sesamum species.</title>
        <authorList>
            <person name="Miao H."/>
            <person name="Wang L."/>
            <person name="Qu L."/>
            <person name="Liu H."/>
            <person name="Sun Y."/>
            <person name="Le M."/>
            <person name="Wang Q."/>
            <person name="Wei S."/>
            <person name="Zheng Y."/>
            <person name="Lin W."/>
            <person name="Duan Y."/>
            <person name="Cao H."/>
            <person name="Xiong S."/>
            <person name="Wang X."/>
            <person name="Wei L."/>
            <person name="Li C."/>
            <person name="Ma Q."/>
            <person name="Ju M."/>
            <person name="Zhao R."/>
            <person name="Li G."/>
            <person name="Mu C."/>
            <person name="Tian Q."/>
            <person name="Mei H."/>
            <person name="Zhang T."/>
            <person name="Gao T."/>
            <person name="Zhang H."/>
        </authorList>
    </citation>
    <scope>NUCLEOTIDE SEQUENCE</scope>
    <source>
        <strain evidence="2">G02</strain>
    </source>
</reference>